<feature type="transmembrane region" description="Helical" evidence="5">
    <location>
        <begin position="288"/>
        <end position="305"/>
    </location>
</feature>
<evidence type="ECO:0000256" key="2">
    <source>
        <dbReference type="ARBA" id="ARBA00022692"/>
    </source>
</evidence>
<gene>
    <name evidence="7" type="ORF">MCOR_15378</name>
</gene>
<name>A0A6J8B5Y4_MYTCO</name>
<reference evidence="7 8" key="1">
    <citation type="submission" date="2020-06" db="EMBL/GenBank/DDBJ databases">
        <authorList>
            <person name="Li R."/>
            <person name="Bekaert M."/>
        </authorList>
    </citation>
    <scope>NUCLEOTIDE SEQUENCE [LARGE SCALE GENOMIC DNA]</scope>
    <source>
        <strain evidence="8">wild</strain>
    </source>
</reference>
<proteinExistence type="predicted"/>
<keyword evidence="8" id="KW-1185">Reference proteome</keyword>
<evidence type="ECO:0000313" key="7">
    <source>
        <dbReference type="EMBL" id="CAC5379295.1"/>
    </source>
</evidence>
<dbReference type="PANTHER" id="PTHR13800">
    <property type="entry name" value="TRANSIENT RECEPTOR POTENTIAL CATION CHANNEL, SUBFAMILY M, MEMBER 6"/>
    <property type="match status" value="1"/>
</dbReference>
<feature type="transmembrane region" description="Helical" evidence="5">
    <location>
        <begin position="127"/>
        <end position="146"/>
    </location>
</feature>
<dbReference type="EMBL" id="CACVKT020002664">
    <property type="protein sequence ID" value="CAC5379295.1"/>
    <property type="molecule type" value="Genomic_DNA"/>
</dbReference>
<feature type="transmembrane region" description="Helical" evidence="5">
    <location>
        <begin position="249"/>
        <end position="267"/>
    </location>
</feature>
<protein>
    <recommendedName>
        <fullName evidence="6">Ion transport domain-containing protein</fullName>
    </recommendedName>
</protein>
<dbReference type="PANTHER" id="PTHR13800:SF1">
    <property type="entry name" value="TRANSIENT RECEPTOR POTENTIAL CATION CHANNEL TRPM"/>
    <property type="match status" value="1"/>
</dbReference>
<feature type="transmembrane region" description="Helical" evidence="5">
    <location>
        <begin position="374"/>
        <end position="399"/>
    </location>
</feature>
<keyword evidence="3 5" id="KW-1133">Transmembrane helix</keyword>
<organism evidence="7 8">
    <name type="scientific">Mytilus coruscus</name>
    <name type="common">Sea mussel</name>
    <dbReference type="NCBI Taxonomy" id="42192"/>
    <lineage>
        <taxon>Eukaryota</taxon>
        <taxon>Metazoa</taxon>
        <taxon>Spiralia</taxon>
        <taxon>Lophotrochozoa</taxon>
        <taxon>Mollusca</taxon>
        <taxon>Bivalvia</taxon>
        <taxon>Autobranchia</taxon>
        <taxon>Pteriomorphia</taxon>
        <taxon>Mytilida</taxon>
        <taxon>Mytiloidea</taxon>
        <taxon>Mytilidae</taxon>
        <taxon>Mytilinae</taxon>
        <taxon>Mytilus</taxon>
    </lineage>
</organism>
<dbReference type="InterPro" id="IPR050927">
    <property type="entry name" value="TRPM"/>
</dbReference>
<evidence type="ECO:0000256" key="4">
    <source>
        <dbReference type="ARBA" id="ARBA00023136"/>
    </source>
</evidence>
<dbReference type="AlphaFoldDB" id="A0A6J8B5Y4"/>
<dbReference type="InterPro" id="IPR005821">
    <property type="entry name" value="Ion_trans_dom"/>
</dbReference>
<evidence type="ECO:0000256" key="1">
    <source>
        <dbReference type="ARBA" id="ARBA00004141"/>
    </source>
</evidence>
<keyword evidence="2 5" id="KW-0812">Transmembrane</keyword>
<keyword evidence="4 5" id="KW-0472">Membrane</keyword>
<evidence type="ECO:0000256" key="5">
    <source>
        <dbReference type="SAM" id="Phobius"/>
    </source>
</evidence>
<dbReference type="OrthoDB" id="9994106at2759"/>
<dbReference type="GO" id="GO:0005261">
    <property type="term" value="F:monoatomic cation channel activity"/>
    <property type="evidence" value="ECO:0007669"/>
    <property type="project" value="TreeGrafter"/>
</dbReference>
<sequence>MAYKVKSTKDHSRYDDMIKQARIFEERSLYLQSKLYEENAELTMELVVTEFSVWNITISPLECAHENMMLDFISQTCCQRYLNKIWYDDIGGSFIGVLKKGLLTGCGCCKQNEFLLPKFICSPFARFGLHYAFFFVVMVCYSAFLLTELDFFDGIKSVEIYEWIVYTHLLGDVLEQCRHVVLKKMKFPTNLSESNESESLIRHSWLYRVKNYLYNFWNILDVTSYILTVTAIFIRFFKQTTTNNLTRRFYSLSLFTMYMRFLHIILVERKLGPKIIMIKEMVKELLRFIGILLVFMMGVGVLYHANMYPKHKDMWNPAGWTYWRIWKIMYIPYWQIYGFNFLDSFDANSTTPCTTIQSEWESNPDIERCNRYDWVLIVIAAFYMLISNLLLVNLVIALFSFRFRRVQENSEKLWRYLRYEVIMDYRTIIPAPLNLVIRPIMLCMSIYRKLKRCRHGNDVHNQENDREFIYFLACF</sequence>
<dbReference type="GO" id="GO:0005886">
    <property type="term" value="C:plasma membrane"/>
    <property type="evidence" value="ECO:0007669"/>
    <property type="project" value="TreeGrafter"/>
</dbReference>
<dbReference type="Proteomes" id="UP000507470">
    <property type="component" value="Unassembled WGS sequence"/>
</dbReference>
<feature type="domain" description="Ion transport" evidence="6">
    <location>
        <begin position="133"/>
        <end position="410"/>
    </location>
</feature>
<feature type="transmembrane region" description="Helical" evidence="5">
    <location>
        <begin position="212"/>
        <end position="237"/>
    </location>
</feature>
<evidence type="ECO:0000256" key="3">
    <source>
        <dbReference type="ARBA" id="ARBA00022989"/>
    </source>
</evidence>
<evidence type="ECO:0000259" key="6">
    <source>
        <dbReference type="Pfam" id="PF00520"/>
    </source>
</evidence>
<comment type="subcellular location">
    <subcellularLocation>
        <location evidence="1">Membrane</location>
        <topology evidence="1">Multi-pass membrane protein</topology>
    </subcellularLocation>
</comment>
<accession>A0A6J8B5Y4</accession>
<dbReference type="GO" id="GO:0030001">
    <property type="term" value="P:metal ion transport"/>
    <property type="evidence" value="ECO:0007669"/>
    <property type="project" value="TreeGrafter"/>
</dbReference>
<dbReference type="Pfam" id="PF00520">
    <property type="entry name" value="Ion_trans"/>
    <property type="match status" value="1"/>
</dbReference>
<evidence type="ECO:0000313" key="8">
    <source>
        <dbReference type="Proteomes" id="UP000507470"/>
    </source>
</evidence>